<comment type="catalytic activity">
    <reaction evidence="9">
        <text>L-tyrosyl-[protein] + ATP = O-phospho-L-tyrosyl-[protein] + ADP + H(+)</text>
        <dbReference type="Rhea" id="RHEA:10596"/>
        <dbReference type="Rhea" id="RHEA-COMP:10136"/>
        <dbReference type="Rhea" id="RHEA-COMP:20101"/>
        <dbReference type="ChEBI" id="CHEBI:15378"/>
        <dbReference type="ChEBI" id="CHEBI:30616"/>
        <dbReference type="ChEBI" id="CHEBI:46858"/>
        <dbReference type="ChEBI" id="CHEBI:61978"/>
        <dbReference type="ChEBI" id="CHEBI:456216"/>
        <dbReference type="EC" id="2.7.12.2"/>
    </reaction>
</comment>
<evidence type="ECO:0000259" key="11">
    <source>
        <dbReference type="PROSITE" id="PS50011"/>
    </source>
</evidence>
<protein>
    <recommendedName>
        <fullName evidence="6">mitogen-activated protein kinase kinase</fullName>
        <ecNumber evidence="6">2.7.12.2</ecNumber>
    </recommendedName>
</protein>
<comment type="catalytic activity">
    <reaction evidence="7">
        <text>L-seryl-[protein] + ATP = O-phospho-L-seryl-[protein] + ADP + H(+)</text>
        <dbReference type="Rhea" id="RHEA:17989"/>
        <dbReference type="Rhea" id="RHEA-COMP:9863"/>
        <dbReference type="Rhea" id="RHEA-COMP:11604"/>
        <dbReference type="ChEBI" id="CHEBI:15378"/>
        <dbReference type="ChEBI" id="CHEBI:29999"/>
        <dbReference type="ChEBI" id="CHEBI:30616"/>
        <dbReference type="ChEBI" id="CHEBI:83421"/>
        <dbReference type="ChEBI" id="CHEBI:456216"/>
        <dbReference type="EC" id="2.7.12.2"/>
    </reaction>
</comment>
<dbReference type="InterPro" id="IPR000719">
    <property type="entry name" value="Prot_kinase_dom"/>
</dbReference>
<evidence type="ECO:0000256" key="7">
    <source>
        <dbReference type="ARBA" id="ARBA00049014"/>
    </source>
</evidence>
<gene>
    <name evidence="12" type="ORF">Snoj_35090</name>
</gene>
<feature type="compositionally biased region" description="Low complexity" evidence="10">
    <location>
        <begin position="369"/>
        <end position="410"/>
    </location>
</feature>
<evidence type="ECO:0000313" key="12">
    <source>
        <dbReference type="EMBL" id="GHI69591.1"/>
    </source>
</evidence>
<evidence type="ECO:0000256" key="2">
    <source>
        <dbReference type="ARBA" id="ARBA00022741"/>
    </source>
</evidence>
<reference evidence="13" key="1">
    <citation type="submission" date="2023-07" db="EMBL/GenBank/DDBJ databases">
        <title>Whole genome shotgun sequence of Streptomyces nojiriensis NBRC 13794.</title>
        <authorList>
            <person name="Komaki H."/>
            <person name="Tamura T."/>
        </authorList>
    </citation>
    <scope>NUCLEOTIDE SEQUENCE [LARGE SCALE GENOMIC DNA]</scope>
    <source>
        <strain evidence="13">NBRC 13794</strain>
    </source>
</reference>
<dbReference type="PROSITE" id="PS00108">
    <property type="entry name" value="PROTEIN_KINASE_ST"/>
    <property type="match status" value="1"/>
</dbReference>
<sequence length="595" mass="60033">MVNNGDMGATRQWEVPGYVHGRELGAGACGRVVEAVDQASGTPVAIKYLTHGARTAFRAEARLLMGLRSPYVVRIDDYVEHTEGAAIVMELVDGVSLRTLLRQEGPTGPEAALTVLKGSLLGLAAAHEAGLVHRDYKPENILVALDGCSKLVDFGIAVASGDASDIAGTPPYMAPEQWTGRPVTPVTPVTDVYAATAVFFECLAGSKPYPGTTAAELAVQHIEAPIPDDRVPEALRPLIRRGLAKRAVERPPSAAAFVRELDALATSTYGEDWEVRGQRSLAALLTLLPVLVGSANDAVTGATAFADTTLATTTTAPASGHASAAASDRPRSRIRAVGRRKPTVVAGSAALLLTGVLALSAIAEGDDAGAGATGSAPHSGHAPDAPDAAGSPLSPGAPGSPAGTRPTGPRSTIAPGTEQSGTAAGPPPGGGTGSGTEDSTAAGGSSSAPSAGPASTESAARPTPSTTNAPPGTPPVAPPVASPTLRVLAVSLSQYGCSGKFGTQAVASVKSDGVATGTLVLTWFHSNTPGWGPVVATDRITIPAGQTSFSKTYAHTFGSGDPFLYWGVQVSSDPAAATGAGTYKVLYADDCNPVL</sequence>
<comment type="caution">
    <text evidence="12">The sequence shown here is derived from an EMBL/GenBank/DDBJ whole genome shotgun (WGS) entry which is preliminary data.</text>
</comment>
<dbReference type="InterPro" id="IPR011009">
    <property type="entry name" value="Kinase-like_dom_sf"/>
</dbReference>
<comment type="catalytic activity">
    <reaction evidence="8">
        <text>L-threonyl-[protein] + ATP = O-phospho-L-threonyl-[protein] + ADP + H(+)</text>
        <dbReference type="Rhea" id="RHEA:46608"/>
        <dbReference type="Rhea" id="RHEA-COMP:11060"/>
        <dbReference type="Rhea" id="RHEA-COMP:11605"/>
        <dbReference type="ChEBI" id="CHEBI:15378"/>
        <dbReference type="ChEBI" id="CHEBI:30013"/>
        <dbReference type="ChEBI" id="CHEBI:30616"/>
        <dbReference type="ChEBI" id="CHEBI:61977"/>
        <dbReference type="ChEBI" id="CHEBI:456216"/>
        <dbReference type="EC" id="2.7.12.2"/>
    </reaction>
</comment>
<evidence type="ECO:0000256" key="10">
    <source>
        <dbReference type="SAM" id="MobiDB-lite"/>
    </source>
</evidence>
<feature type="compositionally biased region" description="Pro residues" evidence="10">
    <location>
        <begin position="471"/>
        <end position="480"/>
    </location>
</feature>
<keyword evidence="13" id="KW-1185">Reference proteome</keyword>
<keyword evidence="4" id="KW-0067">ATP-binding</keyword>
<evidence type="ECO:0000256" key="1">
    <source>
        <dbReference type="ARBA" id="ARBA00022679"/>
    </source>
</evidence>
<keyword evidence="1" id="KW-0808">Transferase</keyword>
<feature type="compositionally biased region" description="Low complexity" evidence="10">
    <location>
        <begin position="316"/>
        <end position="327"/>
    </location>
</feature>
<dbReference type="EC" id="2.7.12.2" evidence="6"/>
<dbReference type="Proteomes" id="UP000613974">
    <property type="component" value="Unassembled WGS sequence"/>
</dbReference>
<evidence type="ECO:0000256" key="8">
    <source>
        <dbReference type="ARBA" id="ARBA00049299"/>
    </source>
</evidence>
<dbReference type="PANTHER" id="PTHR48013">
    <property type="entry name" value="DUAL SPECIFICITY MITOGEN-ACTIVATED PROTEIN KINASE KINASE 5-RELATED"/>
    <property type="match status" value="1"/>
</dbReference>
<feature type="region of interest" description="Disordered" evidence="10">
    <location>
        <begin position="368"/>
        <end position="480"/>
    </location>
</feature>
<evidence type="ECO:0000256" key="9">
    <source>
        <dbReference type="ARBA" id="ARBA00051693"/>
    </source>
</evidence>
<dbReference type="EMBL" id="BNEC01000005">
    <property type="protein sequence ID" value="GHI69591.1"/>
    <property type="molecule type" value="Genomic_DNA"/>
</dbReference>
<evidence type="ECO:0000256" key="6">
    <source>
        <dbReference type="ARBA" id="ARBA00038999"/>
    </source>
</evidence>
<comment type="similarity">
    <text evidence="5">Belongs to the protein kinase superfamily. STE Ser/Thr protein kinase family. MAP kinase kinase subfamily.</text>
</comment>
<feature type="domain" description="Protein kinase" evidence="11">
    <location>
        <begin position="18"/>
        <end position="264"/>
    </location>
</feature>
<evidence type="ECO:0000256" key="4">
    <source>
        <dbReference type="ARBA" id="ARBA00022840"/>
    </source>
</evidence>
<dbReference type="Gene3D" id="1.10.510.10">
    <property type="entry name" value="Transferase(Phosphotransferase) domain 1"/>
    <property type="match status" value="1"/>
</dbReference>
<name>A0ABQ3SN77_9ACTN</name>
<proteinExistence type="inferred from homology"/>
<dbReference type="CDD" id="cd14014">
    <property type="entry name" value="STKc_PknB_like"/>
    <property type="match status" value="1"/>
</dbReference>
<dbReference type="SUPFAM" id="SSF56112">
    <property type="entry name" value="Protein kinase-like (PK-like)"/>
    <property type="match status" value="1"/>
</dbReference>
<dbReference type="Pfam" id="PF00069">
    <property type="entry name" value="Pkinase"/>
    <property type="match status" value="1"/>
</dbReference>
<dbReference type="PROSITE" id="PS50011">
    <property type="entry name" value="PROTEIN_KINASE_DOM"/>
    <property type="match status" value="1"/>
</dbReference>
<feature type="region of interest" description="Disordered" evidence="10">
    <location>
        <begin position="316"/>
        <end position="339"/>
    </location>
</feature>
<organism evidence="12 13">
    <name type="scientific">Streptomyces nojiriensis</name>
    <dbReference type="NCBI Taxonomy" id="66374"/>
    <lineage>
        <taxon>Bacteria</taxon>
        <taxon>Bacillati</taxon>
        <taxon>Actinomycetota</taxon>
        <taxon>Actinomycetes</taxon>
        <taxon>Kitasatosporales</taxon>
        <taxon>Streptomycetaceae</taxon>
        <taxon>Streptomyces</taxon>
    </lineage>
</organism>
<dbReference type="InterPro" id="IPR008271">
    <property type="entry name" value="Ser/Thr_kinase_AS"/>
</dbReference>
<dbReference type="PANTHER" id="PTHR48013:SF9">
    <property type="entry name" value="DUAL SPECIFICITY MITOGEN-ACTIVATED PROTEIN KINASE KINASE 5"/>
    <property type="match status" value="1"/>
</dbReference>
<evidence type="ECO:0000256" key="3">
    <source>
        <dbReference type="ARBA" id="ARBA00022777"/>
    </source>
</evidence>
<accession>A0ABQ3SN77</accession>
<keyword evidence="3" id="KW-0418">Kinase</keyword>
<evidence type="ECO:0000313" key="13">
    <source>
        <dbReference type="Proteomes" id="UP000613974"/>
    </source>
</evidence>
<keyword evidence="2" id="KW-0547">Nucleotide-binding</keyword>
<feature type="compositionally biased region" description="Low complexity" evidence="10">
    <location>
        <begin position="435"/>
        <end position="470"/>
    </location>
</feature>
<evidence type="ECO:0000256" key="5">
    <source>
        <dbReference type="ARBA" id="ARBA00038035"/>
    </source>
</evidence>